<accession>A0A328VF18</accession>
<proteinExistence type="predicted"/>
<evidence type="ECO:0000256" key="1">
    <source>
        <dbReference type="SAM" id="MobiDB-lite"/>
    </source>
</evidence>
<dbReference type="AlphaFoldDB" id="A0A328VF18"/>
<organism evidence="2 3">
    <name type="scientific">Thermogemmatispora tikiterensis</name>
    <dbReference type="NCBI Taxonomy" id="1825093"/>
    <lineage>
        <taxon>Bacteria</taxon>
        <taxon>Bacillati</taxon>
        <taxon>Chloroflexota</taxon>
        <taxon>Ktedonobacteria</taxon>
        <taxon>Thermogemmatisporales</taxon>
        <taxon>Thermogemmatisporaceae</taxon>
        <taxon>Thermogemmatispora</taxon>
    </lineage>
</organism>
<feature type="region of interest" description="Disordered" evidence="1">
    <location>
        <begin position="1"/>
        <end position="22"/>
    </location>
</feature>
<protein>
    <submittedName>
        <fullName evidence="2">Uncharacterized protein</fullName>
    </submittedName>
</protein>
<reference evidence="2 3" key="1">
    <citation type="submission" date="2016-08" db="EMBL/GenBank/DDBJ databases">
        <title>Analysis of Carbohydrate Active Enzymes in Thermogemmatispora T81 Reveals Carbohydrate Degradation Ability.</title>
        <authorList>
            <person name="Tomazini A."/>
            <person name="Lal S."/>
            <person name="Stott M."/>
            <person name="Henrissat B."/>
            <person name="Polikarpov I."/>
            <person name="Sparling R."/>
            <person name="Levin D.B."/>
        </authorList>
    </citation>
    <scope>NUCLEOTIDE SEQUENCE [LARGE SCALE GENOMIC DNA]</scope>
    <source>
        <strain evidence="2 3">T81</strain>
    </source>
</reference>
<comment type="caution">
    <text evidence="2">The sequence shown here is derived from an EMBL/GenBank/DDBJ whole genome shotgun (WGS) entry which is preliminary data.</text>
</comment>
<dbReference type="EMBL" id="MCIF01000002">
    <property type="protein sequence ID" value="RAQ93904.1"/>
    <property type="molecule type" value="Genomic_DNA"/>
</dbReference>
<feature type="compositionally biased region" description="Basic and acidic residues" evidence="1">
    <location>
        <begin position="1"/>
        <end position="12"/>
    </location>
</feature>
<evidence type="ECO:0000313" key="2">
    <source>
        <dbReference type="EMBL" id="RAQ93904.1"/>
    </source>
</evidence>
<dbReference type="Proteomes" id="UP000248706">
    <property type="component" value="Unassembled WGS sequence"/>
</dbReference>
<name>A0A328VF18_9CHLR</name>
<gene>
    <name evidence="2" type="ORF">A4R35_00065</name>
</gene>
<feature type="region of interest" description="Disordered" evidence="1">
    <location>
        <begin position="59"/>
        <end position="80"/>
    </location>
</feature>
<evidence type="ECO:0000313" key="3">
    <source>
        <dbReference type="Proteomes" id="UP000248706"/>
    </source>
</evidence>
<keyword evidence="3" id="KW-1185">Reference proteome</keyword>
<sequence>MLRHHPGFDRRRPVSATAPPPEALRAGYLQRGQEEMWAWTRSLRQRWEAQRAAQEAARAWEVAPGRGSVDRSASPAFPRR</sequence>